<organism evidence="9 10">
    <name type="scientific">Romanomermis culicivorax</name>
    <name type="common">Nematode worm</name>
    <dbReference type="NCBI Taxonomy" id="13658"/>
    <lineage>
        <taxon>Eukaryota</taxon>
        <taxon>Metazoa</taxon>
        <taxon>Ecdysozoa</taxon>
        <taxon>Nematoda</taxon>
        <taxon>Enoplea</taxon>
        <taxon>Dorylaimia</taxon>
        <taxon>Mermithida</taxon>
        <taxon>Mermithoidea</taxon>
        <taxon>Mermithidae</taxon>
        <taxon>Romanomermis</taxon>
    </lineage>
</organism>
<dbReference type="PANTHER" id="PTHR11662">
    <property type="entry name" value="SOLUTE CARRIER FAMILY 17"/>
    <property type="match status" value="1"/>
</dbReference>
<keyword evidence="9" id="KW-1185">Reference proteome</keyword>
<evidence type="ECO:0000256" key="4">
    <source>
        <dbReference type="ARBA" id="ARBA00022847"/>
    </source>
</evidence>
<feature type="transmembrane region" description="Helical" evidence="7">
    <location>
        <begin position="141"/>
        <end position="160"/>
    </location>
</feature>
<dbReference type="GO" id="GO:0015293">
    <property type="term" value="F:symporter activity"/>
    <property type="evidence" value="ECO:0007669"/>
    <property type="project" value="UniProtKB-KW"/>
</dbReference>
<feature type="transmembrane region" description="Helical" evidence="7">
    <location>
        <begin position="107"/>
        <end position="129"/>
    </location>
</feature>
<proteinExistence type="predicted"/>
<feature type="transmembrane region" description="Helical" evidence="7">
    <location>
        <begin position="377"/>
        <end position="398"/>
    </location>
</feature>
<dbReference type="WBParaSite" id="nRc.2.0.1.t03683-RA">
    <property type="protein sequence ID" value="nRc.2.0.1.t03683-RA"/>
    <property type="gene ID" value="nRc.2.0.1.g03683"/>
</dbReference>
<keyword evidence="2" id="KW-0813">Transport</keyword>
<protein>
    <submittedName>
        <fullName evidence="10">Major facilitator superfamily (MFS) profile domain-containing protein</fullName>
    </submittedName>
</protein>
<keyword evidence="5 7" id="KW-1133">Transmembrane helix</keyword>
<keyword evidence="4" id="KW-0769">Symport</keyword>
<evidence type="ECO:0000256" key="5">
    <source>
        <dbReference type="ARBA" id="ARBA00022989"/>
    </source>
</evidence>
<dbReference type="GO" id="GO:0016020">
    <property type="term" value="C:membrane"/>
    <property type="evidence" value="ECO:0007669"/>
    <property type="project" value="UniProtKB-SubCell"/>
</dbReference>
<evidence type="ECO:0000313" key="9">
    <source>
        <dbReference type="Proteomes" id="UP000887565"/>
    </source>
</evidence>
<name>A0A915HP08_ROMCU</name>
<comment type="subcellular location">
    <subcellularLocation>
        <location evidence="1">Membrane</location>
        <topology evidence="1">Multi-pass membrane protein</topology>
    </subcellularLocation>
</comment>
<feature type="transmembrane region" description="Helical" evidence="7">
    <location>
        <begin position="82"/>
        <end position="101"/>
    </location>
</feature>
<keyword evidence="6 7" id="KW-0472">Membrane</keyword>
<feature type="transmembrane region" description="Helical" evidence="7">
    <location>
        <begin position="51"/>
        <end position="70"/>
    </location>
</feature>
<reference evidence="10" key="1">
    <citation type="submission" date="2022-11" db="UniProtKB">
        <authorList>
            <consortium name="WormBaseParasite"/>
        </authorList>
    </citation>
    <scope>IDENTIFICATION</scope>
</reference>
<sequence length="488" mass="54676">MEQQMNEMVTHTVHLPNLATVTMTNVKCRLTEKQEQSYEGNLPWSQYQIDYILSALGWGRLAAVFPGGYLADRYSSSKILQISMIIASISTILTPMVAIFWGYTATYALRVILGLTMGVFQPCITALIAQWSPEEELSSRLIFVMSGLQLTVFILNPILAQYCTWKAIWGGWPIGFFSGGVLGFLWCIVWHFYGTNFPEQHKKITKPELEHIMENRKFKMEEKSEQISLKSYPFRSAFFSKASIACLVSDVAGTFGVYSVLYYFPRYLRDVVVLDLKTNGFLAGLPNLLQFIFKLVFSFLAEFLKKSVHIDKTTVVKAFNAFGLCSLAILLFSVTFVDCQHQALAVLCVVVSKAMYAATGPGYIASELLIAPKYAGTMCGFFNFTASLGQIALPYLMANVVLDSHDVRQWRVVFGIGSCLQVSAAVVFLFWGSGEEQEWSKSTTPPQQLSTASTTSEEVVADKADFIIVVVKWKFHKIRRNGIIQKLA</sequence>
<feature type="transmembrane region" description="Helical" evidence="7">
    <location>
        <begin position="172"/>
        <end position="193"/>
    </location>
</feature>
<feature type="transmembrane region" description="Helical" evidence="7">
    <location>
        <begin position="316"/>
        <end position="337"/>
    </location>
</feature>
<evidence type="ECO:0000256" key="1">
    <source>
        <dbReference type="ARBA" id="ARBA00004141"/>
    </source>
</evidence>
<dbReference type="InterPro" id="IPR036259">
    <property type="entry name" value="MFS_trans_sf"/>
</dbReference>
<dbReference type="Proteomes" id="UP000887565">
    <property type="component" value="Unplaced"/>
</dbReference>
<keyword evidence="3 7" id="KW-0812">Transmembrane</keyword>
<evidence type="ECO:0000313" key="10">
    <source>
        <dbReference type="WBParaSite" id="nRc.2.0.1.t03683-RA"/>
    </source>
</evidence>
<evidence type="ECO:0000256" key="7">
    <source>
        <dbReference type="SAM" id="Phobius"/>
    </source>
</evidence>
<dbReference type="Pfam" id="PF07690">
    <property type="entry name" value="MFS_1"/>
    <property type="match status" value="1"/>
</dbReference>
<dbReference type="GO" id="GO:0006820">
    <property type="term" value="P:monoatomic anion transport"/>
    <property type="evidence" value="ECO:0007669"/>
    <property type="project" value="TreeGrafter"/>
</dbReference>
<feature type="transmembrane region" description="Helical" evidence="7">
    <location>
        <begin position="244"/>
        <end position="264"/>
    </location>
</feature>
<dbReference type="InterPro" id="IPR050382">
    <property type="entry name" value="MFS_Na/Anion_cotransporter"/>
</dbReference>
<dbReference type="InterPro" id="IPR011701">
    <property type="entry name" value="MFS"/>
</dbReference>
<evidence type="ECO:0000259" key="8">
    <source>
        <dbReference type="PROSITE" id="PS50850"/>
    </source>
</evidence>
<dbReference type="InterPro" id="IPR020846">
    <property type="entry name" value="MFS_dom"/>
</dbReference>
<evidence type="ECO:0000256" key="3">
    <source>
        <dbReference type="ARBA" id="ARBA00022692"/>
    </source>
</evidence>
<dbReference type="PANTHER" id="PTHR11662:SF399">
    <property type="entry name" value="FI19708P1-RELATED"/>
    <property type="match status" value="1"/>
</dbReference>
<dbReference type="AlphaFoldDB" id="A0A915HP08"/>
<feature type="transmembrane region" description="Helical" evidence="7">
    <location>
        <begin position="284"/>
        <end position="304"/>
    </location>
</feature>
<evidence type="ECO:0000256" key="2">
    <source>
        <dbReference type="ARBA" id="ARBA00022448"/>
    </source>
</evidence>
<dbReference type="FunFam" id="1.20.1250.20:FF:000003">
    <property type="entry name" value="Solute carrier family 17 member 3"/>
    <property type="match status" value="1"/>
</dbReference>
<feature type="transmembrane region" description="Helical" evidence="7">
    <location>
        <begin position="343"/>
        <end position="365"/>
    </location>
</feature>
<evidence type="ECO:0000256" key="6">
    <source>
        <dbReference type="ARBA" id="ARBA00023136"/>
    </source>
</evidence>
<dbReference type="SUPFAM" id="SSF103473">
    <property type="entry name" value="MFS general substrate transporter"/>
    <property type="match status" value="1"/>
</dbReference>
<accession>A0A915HP08</accession>
<feature type="transmembrane region" description="Helical" evidence="7">
    <location>
        <begin position="410"/>
        <end position="431"/>
    </location>
</feature>
<dbReference type="OMA" id="FLTCERT"/>
<feature type="domain" description="Major facilitator superfamily (MFS) profile" evidence="8">
    <location>
        <begin position="1"/>
        <end position="436"/>
    </location>
</feature>
<dbReference type="Gene3D" id="1.20.1250.20">
    <property type="entry name" value="MFS general substrate transporter like domains"/>
    <property type="match status" value="2"/>
</dbReference>
<dbReference type="PROSITE" id="PS50850">
    <property type="entry name" value="MFS"/>
    <property type="match status" value="1"/>
</dbReference>